<reference evidence="4 5" key="1">
    <citation type="submission" date="2016-02" db="EMBL/GenBank/DDBJ databases">
        <title>Genome sequence of Clostridium tepidiprofundi DSM 19306.</title>
        <authorList>
            <person name="Poehlein A."/>
            <person name="Daniel R."/>
        </authorList>
    </citation>
    <scope>NUCLEOTIDE SEQUENCE [LARGE SCALE GENOMIC DNA]</scope>
    <source>
        <strain evidence="4 5">DSM 19306</strain>
    </source>
</reference>
<dbReference type="GO" id="GO:0006260">
    <property type="term" value="P:DNA replication"/>
    <property type="evidence" value="ECO:0007669"/>
    <property type="project" value="InterPro"/>
</dbReference>
<evidence type="ECO:0000256" key="3">
    <source>
        <dbReference type="PIRNR" id="PIRNR002070"/>
    </source>
</evidence>
<accession>A0A151B6B9</accession>
<dbReference type="Gene3D" id="2.40.50.140">
    <property type="entry name" value="Nucleic acid-binding proteins"/>
    <property type="match status" value="1"/>
</dbReference>
<dbReference type="Pfam" id="PF00436">
    <property type="entry name" value="SSB"/>
    <property type="match status" value="1"/>
</dbReference>
<organism evidence="4 5">
    <name type="scientific">Clostridium tepidiprofundi DSM 19306</name>
    <dbReference type="NCBI Taxonomy" id="1121338"/>
    <lineage>
        <taxon>Bacteria</taxon>
        <taxon>Bacillati</taxon>
        <taxon>Bacillota</taxon>
        <taxon>Clostridia</taxon>
        <taxon>Eubacteriales</taxon>
        <taxon>Clostridiaceae</taxon>
        <taxon>Clostridium</taxon>
    </lineage>
</organism>
<evidence type="ECO:0000313" key="5">
    <source>
        <dbReference type="Proteomes" id="UP000075531"/>
    </source>
</evidence>
<protein>
    <recommendedName>
        <fullName evidence="2 3">Single-stranded DNA-binding protein</fullName>
        <shortName evidence="2">SSB</shortName>
    </recommendedName>
</protein>
<dbReference type="OrthoDB" id="9809878at2"/>
<dbReference type="PANTHER" id="PTHR10302:SF27">
    <property type="entry name" value="SINGLE-STRANDED DNA-BINDING PROTEIN"/>
    <property type="match status" value="1"/>
</dbReference>
<evidence type="ECO:0000313" key="4">
    <source>
        <dbReference type="EMBL" id="KYH35434.1"/>
    </source>
</evidence>
<dbReference type="PROSITE" id="PS50935">
    <property type="entry name" value="SSB"/>
    <property type="match status" value="1"/>
</dbReference>
<dbReference type="PIRSF" id="PIRSF002070">
    <property type="entry name" value="SSB"/>
    <property type="match status" value="1"/>
</dbReference>
<dbReference type="Proteomes" id="UP000075531">
    <property type="component" value="Unassembled WGS sequence"/>
</dbReference>
<dbReference type="AlphaFoldDB" id="A0A151B6B9"/>
<dbReference type="PATRIC" id="fig|1121338.3.peg.617"/>
<keyword evidence="5" id="KW-1185">Reference proteome</keyword>
<dbReference type="HAMAP" id="MF_00984">
    <property type="entry name" value="SSB"/>
    <property type="match status" value="1"/>
</dbReference>
<keyword evidence="1 2" id="KW-0238">DNA-binding</keyword>
<dbReference type="SUPFAM" id="SSF50249">
    <property type="entry name" value="Nucleic acid-binding proteins"/>
    <property type="match status" value="1"/>
</dbReference>
<dbReference type="EMBL" id="LTBA01000003">
    <property type="protein sequence ID" value="KYH35434.1"/>
    <property type="molecule type" value="Genomic_DNA"/>
</dbReference>
<name>A0A151B6B9_9CLOT</name>
<dbReference type="InterPro" id="IPR000424">
    <property type="entry name" value="Primosome_PriB/ssb"/>
</dbReference>
<dbReference type="RefSeq" id="WP_066822374.1">
    <property type="nucleotide sequence ID" value="NZ_LTBA01000003.1"/>
</dbReference>
<proteinExistence type="inferred from homology"/>
<evidence type="ECO:0000256" key="2">
    <source>
        <dbReference type="HAMAP-Rule" id="MF_00984"/>
    </source>
</evidence>
<dbReference type="InterPro" id="IPR011344">
    <property type="entry name" value="ssDNA-bd"/>
</dbReference>
<gene>
    <name evidence="4" type="primary">ssbB</name>
    <name evidence="4" type="ORF">CLTEP_06100</name>
</gene>
<dbReference type="NCBIfam" id="TIGR00621">
    <property type="entry name" value="ssb"/>
    <property type="match status" value="1"/>
</dbReference>
<sequence>MNKVLLIGRIVKTPELRHTTEKNIPYLKFILAVDREFKNINKDKETDFIQIALWGRIAESLVEHLEKGRLINVIGRLKVGSYEIQEGERKYYAEIIAEQINFLDFKKEEKTN</sequence>
<comment type="caution">
    <text evidence="4">The sequence shown here is derived from an EMBL/GenBank/DDBJ whole genome shotgun (WGS) entry which is preliminary data.</text>
</comment>
<comment type="subunit">
    <text evidence="2">Homotetramer.</text>
</comment>
<dbReference type="PANTHER" id="PTHR10302">
    <property type="entry name" value="SINGLE-STRANDED DNA-BINDING PROTEIN"/>
    <property type="match status" value="1"/>
</dbReference>
<dbReference type="InterPro" id="IPR012340">
    <property type="entry name" value="NA-bd_OB-fold"/>
</dbReference>
<dbReference type="STRING" id="1121338.CLTEP_06100"/>
<evidence type="ECO:0000256" key="1">
    <source>
        <dbReference type="ARBA" id="ARBA00023125"/>
    </source>
</evidence>
<dbReference type="GO" id="GO:0009295">
    <property type="term" value="C:nucleoid"/>
    <property type="evidence" value="ECO:0007669"/>
    <property type="project" value="TreeGrafter"/>
</dbReference>
<dbReference type="CDD" id="cd04496">
    <property type="entry name" value="SSB_OBF"/>
    <property type="match status" value="1"/>
</dbReference>
<dbReference type="GO" id="GO:0003697">
    <property type="term" value="F:single-stranded DNA binding"/>
    <property type="evidence" value="ECO:0007669"/>
    <property type="project" value="UniProtKB-UniRule"/>
</dbReference>
<comment type="caution">
    <text evidence="2">Lacks conserved residue(s) required for the propagation of feature annotation.</text>
</comment>